<feature type="transmembrane region" description="Helical" evidence="11">
    <location>
        <begin position="153"/>
        <end position="176"/>
    </location>
</feature>
<dbReference type="PROSITE" id="PS50109">
    <property type="entry name" value="HIS_KIN"/>
    <property type="match status" value="1"/>
</dbReference>
<dbReference type="SUPFAM" id="SSF47384">
    <property type="entry name" value="Homodimeric domain of signal transducing histidine kinase"/>
    <property type="match status" value="1"/>
</dbReference>
<dbReference type="CDD" id="cd00082">
    <property type="entry name" value="HisKA"/>
    <property type="match status" value="1"/>
</dbReference>
<evidence type="ECO:0000256" key="11">
    <source>
        <dbReference type="SAM" id="Phobius"/>
    </source>
</evidence>
<dbReference type="InterPro" id="IPR036097">
    <property type="entry name" value="HisK_dim/P_sf"/>
</dbReference>
<evidence type="ECO:0000256" key="5">
    <source>
        <dbReference type="ARBA" id="ARBA00022679"/>
    </source>
</evidence>
<sequence length="446" mass="47185">MIDRARRLRLIRSTPVRQAVLLVAVVALVNLASLGVAWLTQRAATVESLRAELRQDVASFDISASPSALRTLVSARARVVDPMDTVYVFLGNDGRITGNARAVLDGFDVGLTAMDPGRPLSDEGYLDEVRRLSGGVLIVGKSFEPVARLSETFLVLLAISTVPTVLIALGIGALIARTSARRVERIEAVLDRIAAGDLAARSEETGEGDDLSRIGARVNRMAQKQEAATEALRQVTTDIAHDLRTPLQRIGVTLQGLEDRLPDGEARELAAAAGEEADRAVSVFRALLQIAQIEGGSAADRFTPVDLGALAARIAELYEPSAEDRGDGFTVDIPEAPVMVRGDGDLIGQALANLVENALRHTPAGGEIRVAVGADGSLCVTDSGPGIPEAERDKVLRRLYRLERSRTTPGNGLGLALVAAIAESHGATLELADADPGLSVTLRFPS</sequence>
<comment type="subcellular location">
    <subcellularLocation>
        <location evidence="2">Membrane</location>
    </subcellularLocation>
</comment>
<evidence type="ECO:0000256" key="1">
    <source>
        <dbReference type="ARBA" id="ARBA00000085"/>
    </source>
</evidence>
<reference evidence="14 15" key="1">
    <citation type="submission" date="2019-12" db="EMBL/GenBank/DDBJ databases">
        <title>Maritimibacter sp. nov. sp. isolated from sea sand.</title>
        <authorList>
            <person name="Kim J."/>
            <person name="Jeong S.E."/>
            <person name="Jung H.S."/>
            <person name="Jeon C.O."/>
        </authorList>
    </citation>
    <scope>NUCLEOTIDE SEQUENCE [LARGE SCALE GENOMIC DNA]</scope>
    <source>
        <strain evidence="14 15">DP07</strain>
    </source>
</reference>
<dbReference type="AlphaFoldDB" id="A0A845M5U0"/>
<evidence type="ECO:0000256" key="6">
    <source>
        <dbReference type="ARBA" id="ARBA00022692"/>
    </source>
</evidence>
<dbReference type="Gene3D" id="3.30.565.10">
    <property type="entry name" value="Histidine kinase-like ATPase, C-terminal domain"/>
    <property type="match status" value="1"/>
</dbReference>
<feature type="domain" description="HAMP" evidence="13">
    <location>
        <begin position="177"/>
        <end position="230"/>
    </location>
</feature>
<dbReference type="SUPFAM" id="SSF55874">
    <property type="entry name" value="ATPase domain of HSP90 chaperone/DNA topoisomerase II/histidine kinase"/>
    <property type="match status" value="1"/>
</dbReference>
<keyword evidence="4" id="KW-0597">Phosphoprotein</keyword>
<accession>A0A845M5U0</accession>
<keyword evidence="10 11" id="KW-0472">Membrane</keyword>
<evidence type="ECO:0000256" key="10">
    <source>
        <dbReference type="ARBA" id="ARBA00023136"/>
    </source>
</evidence>
<dbReference type="PROSITE" id="PS50885">
    <property type="entry name" value="HAMP"/>
    <property type="match status" value="1"/>
</dbReference>
<dbReference type="Gene3D" id="6.10.340.10">
    <property type="match status" value="1"/>
</dbReference>
<dbReference type="SMART" id="SM00387">
    <property type="entry name" value="HATPase_c"/>
    <property type="match status" value="1"/>
</dbReference>
<feature type="domain" description="Histidine kinase" evidence="12">
    <location>
        <begin position="238"/>
        <end position="446"/>
    </location>
</feature>
<dbReference type="PANTHER" id="PTHR45436">
    <property type="entry name" value="SENSOR HISTIDINE KINASE YKOH"/>
    <property type="match status" value="1"/>
</dbReference>
<evidence type="ECO:0000256" key="8">
    <source>
        <dbReference type="ARBA" id="ARBA00022989"/>
    </source>
</evidence>
<evidence type="ECO:0000256" key="7">
    <source>
        <dbReference type="ARBA" id="ARBA00022777"/>
    </source>
</evidence>
<organism evidence="14 15">
    <name type="scientific">Maritimibacter harenae</name>
    <dbReference type="NCBI Taxonomy" id="2606218"/>
    <lineage>
        <taxon>Bacteria</taxon>
        <taxon>Pseudomonadati</taxon>
        <taxon>Pseudomonadota</taxon>
        <taxon>Alphaproteobacteria</taxon>
        <taxon>Rhodobacterales</taxon>
        <taxon>Roseobacteraceae</taxon>
        <taxon>Maritimibacter</taxon>
    </lineage>
</organism>
<gene>
    <name evidence="14" type="ORF">GQE99_18040</name>
</gene>
<dbReference type="RefSeq" id="WP_161353123.1">
    <property type="nucleotide sequence ID" value="NZ_WTUX01000019.1"/>
</dbReference>
<dbReference type="CDD" id="cd06225">
    <property type="entry name" value="HAMP"/>
    <property type="match status" value="1"/>
</dbReference>
<dbReference type="Gene3D" id="1.10.287.130">
    <property type="match status" value="1"/>
</dbReference>
<dbReference type="PANTHER" id="PTHR45436:SF8">
    <property type="entry name" value="HISTIDINE KINASE"/>
    <property type="match status" value="1"/>
</dbReference>
<keyword evidence="5" id="KW-0808">Transferase</keyword>
<dbReference type="InterPro" id="IPR003594">
    <property type="entry name" value="HATPase_dom"/>
</dbReference>
<dbReference type="EC" id="2.7.13.3" evidence="3"/>
<evidence type="ECO:0000256" key="4">
    <source>
        <dbReference type="ARBA" id="ARBA00022553"/>
    </source>
</evidence>
<dbReference type="InterPro" id="IPR003661">
    <property type="entry name" value="HisK_dim/P_dom"/>
</dbReference>
<keyword evidence="8 11" id="KW-1133">Transmembrane helix</keyword>
<dbReference type="InterPro" id="IPR036890">
    <property type="entry name" value="HATPase_C_sf"/>
</dbReference>
<dbReference type="PRINTS" id="PR00344">
    <property type="entry name" value="BCTRLSENSOR"/>
</dbReference>
<keyword evidence="9" id="KW-0902">Two-component regulatory system</keyword>
<dbReference type="GO" id="GO:0000155">
    <property type="term" value="F:phosphorelay sensor kinase activity"/>
    <property type="evidence" value="ECO:0007669"/>
    <property type="project" value="InterPro"/>
</dbReference>
<name>A0A845M5U0_9RHOB</name>
<evidence type="ECO:0000313" key="14">
    <source>
        <dbReference type="EMBL" id="MZR14926.1"/>
    </source>
</evidence>
<keyword evidence="7" id="KW-0418">Kinase</keyword>
<dbReference type="Pfam" id="PF00512">
    <property type="entry name" value="HisKA"/>
    <property type="match status" value="1"/>
</dbReference>
<dbReference type="InterPro" id="IPR003660">
    <property type="entry name" value="HAMP_dom"/>
</dbReference>
<evidence type="ECO:0000313" key="15">
    <source>
        <dbReference type="Proteomes" id="UP000467322"/>
    </source>
</evidence>
<dbReference type="InterPro" id="IPR004358">
    <property type="entry name" value="Sig_transdc_His_kin-like_C"/>
</dbReference>
<feature type="transmembrane region" description="Helical" evidence="11">
    <location>
        <begin position="20"/>
        <end position="40"/>
    </location>
</feature>
<dbReference type="InterPro" id="IPR005467">
    <property type="entry name" value="His_kinase_dom"/>
</dbReference>
<keyword evidence="6 11" id="KW-0812">Transmembrane</keyword>
<comment type="caution">
    <text evidence="14">The sequence shown here is derived from an EMBL/GenBank/DDBJ whole genome shotgun (WGS) entry which is preliminary data.</text>
</comment>
<proteinExistence type="predicted"/>
<dbReference type="SMART" id="SM00388">
    <property type="entry name" value="HisKA"/>
    <property type="match status" value="1"/>
</dbReference>
<protein>
    <recommendedName>
        <fullName evidence="3">histidine kinase</fullName>
        <ecNumber evidence="3">2.7.13.3</ecNumber>
    </recommendedName>
</protein>
<dbReference type="Proteomes" id="UP000467322">
    <property type="component" value="Unassembled WGS sequence"/>
</dbReference>
<dbReference type="SMART" id="SM00304">
    <property type="entry name" value="HAMP"/>
    <property type="match status" value="1"/>
</dbReference>
<dbReference type="GO" id="GO:0005886">
    <property type="term" value="C:plasma membrane"/>
    <property type="evidence" value="ECO:0007669"/>
    <property type="project" value="TreeGrafter"/>
</dbReference>
<dbReference type="Pfam" id="PF02518">
    <property type="entry name" value="HATPase_c"/>
    <property type="match status" value="1"/>
</dbReference>
<comment type="catalytic activity">
    <reaction evidence="1">
        <text>ATP + protein L-histidine = ADP + protein N-phospho-L-histidine.</text>
        <dbReference type="EC" id="2.7.13.3"/>
    </reaction>
</comment>
<dbReference type="Pfam" id="PF00672">
    <property type="entry name" value="HAMP"/>
    <property type="match status" value="1"/>
</dbReference>
<evidence type="ECO:0000259" key="12">
    <source>
        <dbReference type="PROSITE" id="PS50109"/>
    </source>
</evidence>
<dbReference type="InterPro" id="IPR050428">
    <property type="entry name" value="TCS_sensor_his_kinase"/>
</dbReference>
<evidence type="ECO:0000259" key="13">
    <source>
        <dbReference type="PROSITE" id="PS50885"/>
    </source>
</evidence>
<dbReference type="EMBL" id="WTUX01000019">
    <property type="protein sequence ID" value="MZR14926.1"/>
    <property type="molecule type" value="Genomic_DNA"/>
</dbReference>
<evidence type="ECO:0000256" key="3">
    <source>
        <dbReference type="ARBA" id="ARBA00012438"/>
    </source>
</evidence>
<evidence type="ECO:0000256" key="2">
    <source>
        <dbReference type="ARBA" id="ARBA00004370"/>
    </source>
</evidence>
<keyword evidence="15" id="KW-1185">Reference proteome</keyword>
<evidence type="ECO:0000256" key="9">
    <source>
        <dbReference type="ARBA" id="ARBA00023012"/>
    </source>
</evidence>